<dbReference type="CDD" id="cd01883">
    <property type="entry name" value="EF1_alpha"/>
    <property type="match status" value="1"/>
</dbReference>
<evidence type="ECO:0000256" key="8">
    <source>
        <dbReference type="ARBA" id="ARBA00023134"/>
    </source>
</evidence>
<evidence type="ECO:0000313" key="14">
    <source>
        <dbReference type="EMBL" id="CCG81196.1"/>
    </source>
</evidence>
<dbReference type="InterPro" id="IPR009001">
    <property type="entry name" value="Transl_elong_EF1A/Init_IF2_C"/>
</dbReference>
<keyword evidence="15" id="KW-1185">Reference proteome</keyword>
<dbReference type="GO" id="GO:0005829">
    <property type="term" value="C:cytosol"/>
    <property type="evidence" value="ECO:0007669"/>
    <property type="project" value="GOC"/>
</dbReference>
<dbReference type="PROSITE" id="PS00301">
    <property type="entry name" value="G_TR_1"/>
    <property type="match status" value="1"/>
</dbReference>
<keyword evidence="5" id="KW-0378">Hydrolase</keyword>
<evidence type="ECO:0000313" key="15">
    <source>
        <dbReference type="Proteomes" id="UP000013776"/>
    </source>
</evidence>
<dbReference type="CDD" id="cd16267">
    <property type="entry name" value="HBS1-like_II"/>
    <property type="match status" value="1"/>
</dbReference>
<dbReference type="EMBL" id="CAHR02000029">
    <property type="protein sequence ID" value="CCG81196.1"/>
    <property type="molecule type" value="Genomic_DNA"/>
</dbReference>
<sequence>MSRHRNVRNLDYDEILDDEAAEDTMTPQESDRLDAAVEQITQTLGNNFSLQEVKDAAWYYYFDVEKSTNYLLDQMTKRQETTKKTKISQNSGMSSLEPEVSCSSAPKEAVAVVDKVSKSKEVLDDSEIPADAVLNPPKKLTKLQQLAQAKAEAKRTAAVKTAQDKAQVPAHNRLSKDIPAKHKITALEPSQIQVTERQSQKVANKARTGRNANLDARQYVSFVVVGHVDAGKSTLFGRLLYDLGNIDERSMQKLRTESSKMQKSSFAFAWAMDSSVEERERGVTIDIATNTFDVQNTTFTILDAPGHKDFVPNMIAGASQADFAVLVIDASRGAFESGFDASGQTKEHAVLIRSLGIQKIIVAINKLDNVQWSQERFKDIKVQLSTFLTHSGFSPNDLSFVPCSGLTGANVAIKVDDDAARWYNGKALVQEMSSMPMNLRDEKGPFRLIISDIQASPNSSNITVIGRISSGELQVTDTVVCLPSNEKAVMKSLTTGDTIDQAFAGDNVIITLSDIDPVHLRIGDVLCHTTEPVQNSNLFETQMITFQLKRPLLSGSSVVLHRGRADVAAVIKKIQVVDKAKGGFRSSRHVLGGGQARMTIQLVNSVLPLEVFSDNKDLGRIILRREGETVAAGVVIALL</sequence>
<comment type="similarity">
    <text evidence="2">Belongs to the TRAFAC class translation factor GTPase superfamily. Classic translation factor GTPase family. EF-Tu/EF-1A subfamily.</text>
</comment>
<dbReference type="InterPro" id="IPR031157">
    <property type="entry name" value="G_TR_CS"/>
</dbReference>
<evidence type="ECO:0000256" key="7">
    <source>
        <dbReference type="ARBA" id="ARBA00022917"/>
    </source>
</evidence>
<evidence type="ECO:0000256" key="5">
    <source>
        <dbReference type="ARBA" id="ARBA00022801"/>
    </source>
</evidence>
<evidence type="ECO:0000256" key="3">
    <source>
        <dbReference type="ARBA" id="ARBA00022490"/>
    </source>
</evidence>
<dbReference type="Gene3D" id="2.40.30.10">
    <property type="entry name" value="Translation factors"/>
    <property type="match status" value="2"/>
</dbReference>
<dbReference type="eggNOG" id="KOG0458">
    <property type="taxonomic scope" value="Eukaryota"/>
</dbReference>
<dbReference type="Pfam" id="PF08938">
    <property type="entry name" value="HBS1_N"/>
    <property type="match status" value="1"/>
</dbReference>
<evidence type="ECO:0000256" key="11">
    <source>
        <dbReference type="ARBA" id="ARBA00074866"/>
    </source>
</evidence>
<evidence type="ECO:0000256" key="6">
    <source>
        <dbReference type="ARBA" id="ARBA00022845"/>
    </source>
</evidence>
<dbReference type="FunFam" id="3.40.50.300:FF:000204">
    <property type="entry name" value="Translation elongation factor Tu"/>
    <property type="match status" value="1"/>
</dbReference>
<feature type="domain" description="Tr-type G" evidence="13">
    <location>
        <begin position="217"/>
        <end position="440"/>
    </location>
</feature>
<protein>
    <recommendedName>
        <fullName evidence="11">Elongation factor 1 alpha-like protein</fullName>
    </recommendedName>
</protein>
<dbReference type="FunFam" id="2.40.30.10:FF:000020">
    <property type="entry name" value="Translation elongation factor EF-1"/>
    <property type="match status" value="1"/>
</dbReference>
<evidence type="ECO:0000256" key="4">
    <source>
        <dbReference type="ARBA" id="ARBA00022741"/>
    </source>
</evidence>
<evidence type="ECO:0000256" key="9">
    <source>
        <dbReference type="ARBA" id="ARBA00049117"/>
    </source>
</evidence>
<dbReference type="STRING" id="1097556.R4X7B0"/>
<comment type="caution">
    <text evidence="14">The sequence shown here is derived from an EMBL/GenBank/DDBJ whole genome shotgun (WGS) entry which is preliminary data.</text>
</comment>
<dbReference type="OrthoDB" id="342024at2759"/>
<dbReference type="GO" id="GO:0003924">
    <property type="term" value="F:GTPase activity"/>
    <property type="evidence" value="ECO:0007669"/>
    <property type="project" value="InterPro"/>
</dbReference>
<dbReference type="PROSITE" id="PS51722">
    <property type="entry name" value="G_TR_2"/>
    <property type="match status" value="1"/>
</dbReference>
<dbReference type="SUPFAM" id="SSF50447">
    <property type="entry name" value="Translation proteins"/>
    <property type="match status" value="1"/>
</dbReference>
<evidence type="ECO:0000256" key="1">
    <source>
        <dbReference type="ARBA" id="ARBA00004496"/>
    </source>
</evidence>
<dbReference type="InterPro" id="IPR000795">
    <property type="entry name" value="T_Tr_GTP-bd_dom"/>
</dbReference>
<reference evidence="14 15" key="1">
    <citation type="journal article" date="2013" name="MBio">
        <title>Genome sequencing of the plant pathogen Taphrina deformans, the causal agent of peach leaf curl.</title>
        <authorList>
            <person name="Cisse O.H."/>
            <person name="Almeida J.M.G.C.F."/>
            <person name="Fonseca A."/>
            <person name="Kumar A.A."/>
            <person name="Salojaervi J."/>
            <person name="Overmyer K."/>
            <person name="Hauser P.M."/>
            <person name="Pagni M."/>
        </authorList>
    </citation>
    <scope>NUCLEOTIDE SEQUENCE [LARGE SCALE GENOMIC DNA]</scope>
    <source>
        <strain evidence="15">PYCC 5710 / ATCC 11124 / CBS 356.35 / IMI 108563 / JCM 9778 / NBRC 8474</strain>
    </source>
</reference>
<organism evidence="14 15">
    <name type="scientific">Taphrina deformans (strain PYCC 5710 / ATCC 11124 / CBS 356.35 / IMI 108563 / JCM 9778 / NBRC 8474)</name>
    <name type="common">Peach leaf curl fungus</name>
    <name type="synonym">Lalaria deformans</name>
    <dbReference type="NCBI Taxonomy" id="1097556"/>
    <lineage>
        <taxon>Eukaryota</taxon>
        <taxon>Fungi</taxon>
        <taxon>Dikarya</taxon>
        <taxon>Ascomycota</taxon>
        <taxon>Taphrinomycotina</taxon>
        <taxon>Taphrinomycetes</taxon>
        <taxon>Taphrinales</taxon>
        <taxon>Taphrinaceae</taxon>
        <taxon>Taphrina</taxon>
    </lineage>
</organism>
<dbReference type="InterPro" id="IPR005225">
    <property type="entry name" value="Small_GTP-bd"/>
</dbReference>
<keyword evidence="3" id="KW-0963">Cytoplasm</keyword>
<gene>
    <name evidence="14" type="ORF">TAPDE_000913</name>
</gene>
<comment type="catalytic activity">
    <reaction evidence="9">
        <text>GTP + H2O = GDP + phosphate + H(+)</text>
        <dbReference type="Rhea" id="RHEA:19669"/>
        <dbReference type="ChEBI" id="CHEBI:15377"/>
        <dbReference type="ChEBI" id="CHEBI:15378"/>
        <dbReference type="ChEBI" id="CHEBI:37565"/>
        <dbReference type="ChEBI" id="CHEBI:43474"/>
        <dbReference type="ChEBI" id="CHEBI:58189"/>
    </reaction>
    <physiologicalReaction direction="left-to-right" evidence="9">
        <dbReference type="Rhea" id="RHEA:19670"/>
    </physiologicalReaction>
</comment>
<dbReference type="Gene3D" id="1.10.8.10">
    <property type="entry name" value="DNA helicase RuvA subunit, C-terminal domain"/>
    <property type="match status" value="1"/>
</dbReference>
<dbReference type="InterPro" id="IPR050100">
    <property type="entry name" value="TRAFAC_GTPase_members"/>
</dbReference>
<dbReference type="SUPFAM" id="SSF52540">
    <property type="entry name" value="P-loop containing nucleoside triphosphate hydrolases"/>
    <property type="match status" value="1"/>
</dbReference>
<dbReference type="GO" id="GO:1990533">
    <property type="term" value="C:Dom34-Hbs1 complex"/>
    <property type="evidence" value="ECO:0007669"/>
    <property type="project" value="UniProtKB-ARBA"/>
</dbReference>
<accession>R4X7B0</accession>
<dbReference type="PANTHER" id="PTHR23115">
    <property type="entry name" value="TRANSLATION FACTOR"/>
    <property type="match status" value="1"/>
</dbReference>
<evidence type="ECO:0000256" key="10">
    <source>
        <dbReference type="ARBA" id="ARBA00063537"/>
    </source>
</evidence>
<keyword evidence="6" id="KW-0810">Translation regulation</keyword>
<dbReference type="NCBIfam" id="TIGR00231">
    <property type="entry name" value="small_GTP"/>
    <property type="match status" value="1"/>
</dbReference>
<feature type="region of interest" description="Disordered" evidence="12">
    <location>
        <begin position="82"/>
        <end position="101"/>
    </location>
</feature>
<dbReference type="InterPro" id="IPR054696">
    <property type="entry name" value="GTP-eEF1A_C"/>
</dbReference>
<dbReference type="Gene3D" id="3.40.50.300">
    <property type="entry name" value="P-loop containing nucleotide triphosphate hydrolases"/>
    <property type="match status" value="1"/>
</dbReference>
<comment type="subcellular location">
    <subcellularLocation>
        <location evidence="1">Cytoplasm</location>
    </subcellularLocation>
</comment>
<comment type="subunit">
    <text evidence="10">Component of the Dom34-Hbs1 complex, also named Pelota-HBS1L complex, composed of dom34 and hbs1.</text>
</comment>
<dbReference type="PRINTS" id="PR00315">
    <property type="entry name" value="ELONGATNFCT"/>
</dbReference>
<dbReference type="Pfam" id="PF00009">
    <property type="entry name" value="GTP_EFTU"/>
    <property type="match status" value="1"/>
</dbReference>
<evidence type="ECO:0000256" key="12">
    <source>
        <dbReference type="SAM" id="MobiDB-lite"/>
    </source>
</evidence>
<dbReference type="InterPro" id="IPR009000">
    <property type="entry name" value="Transl_B-barrel_sf"/>
</dbReference>
<dbReference type="InterPro" id="IPR015033">
    <property type="entry name" value="HBS1-like_N"/>
</dbReference>
<dbReference type="Proteomes" id="UP000013776">
    <property type="component" value="Unassembled WGS sequence"/>
</dbReference>
<evidence type="ECO:0000256" key="2">
    <source>
        <dbReference type="ARBA" id="ARBA00007249"/>
    </source>
</evidence>
<keyword evidence="7" id="KW-0648">Protein biosynthesis</keyword>
<evidence type="ECO:0000259" key="13">
    <source>
        <dbReference type="PROSITE" id="PS51722"/>
    </source>
</evidence>
<keyword evidence="8" id="KW-0342">GTP-binding</keyword>
<dbReference type="AlphaFoldDB" id="R4X7B0"/>
<dbReference type="InterPro" id="IPR027417">
    <property type="entry name" value="P-loop_NTPase"/>
</dbReference>
<dbReference type="GO" id="GO:0002184">
    <property type="term" value="P:cytoplasmic translational termination"/>
    <property type="evidence" value="ECO:0007669"/>
    <property type="project" value="UniProtKB-ARBA"/>
</dbReference>
<dbReference type="SUPFAM" id="SSF50465">
    <property type="entry name" value="EF-Tu/eEF-1alpha/eIF2-gamma C-terminal domain"/>
    <property type="match status" value="1"/>
</dbReference>
<name>R4X7B0_TAPDE</name>
<keyword evidence="4" id="KW-0547">Nucleotide-binding</keyword>
<dbReference type="GO" id="GO:0006417">
    <property type="term" value="P:regulation of translation"/>
    <property type="evidence" value="ECO:0007669"/>
    <property type="project" value="UniProtKB-KW"/>
</dbReference>
<dbReference type="GO" id="GO:0005525">
    <property type="term" value="F:GTP binding"/>
    <property type="evidence" value="ECO:0007669"/>
    <property type="project" value="UniProtKB-KW"/>
</dbReference>
<proteinExistence type="inferred from homology"/>
<dbReference type="Pfam" id="PF22594">
    <property type="entry name" value="GTP-eEF1A_C"/>
    <property type="match status" value="1"/>
</dbReference>